<dbReference type="Proteomes" id="UP000573327">
    <property type="component" value="Unassembled WGS sequence"/>
</dbReference>
<dbReference type="SUPFAM" id="SSF55729">
    <property type="entry name" value="Acyl-CoA N-acyltransferases (Nat)"/>
    <property type="match status" value="1"/>
</dbReference>
<name>A0A7W7WIV3_9ACTN</name>
<dbReference type="InterPro" id="IPR000182">
    <property type="entry name" value="GNAT_dom"/>
</dbReference>
<evidence type="ECO:0000259" key="1">
    <source>
        <dbReference type="PROSITE" id="PS51186"/>
    </source>
</evidence>
<dbReference type="EMBL" id="JACHJR010000001">
    <property type="protein sequence ID" value="MBB4949197.1"/>
    <property type="molecule type" value="Genomic_DNA"/>
</dbReference>
<proteinExistence type="predicted"/>
<reference evidence="2 3" key="1">
    <citation type="submission" date="2020-08" db="EMBL/GenBank/DDBJ databases">
        <title>Sequencing the genomes of 1000 actinobacteria strains.</title>
        <authorList>
            <person name="Klenk H.-P."/>
        </authorList>
    </citation>
    <scope>NUCLEOTIDE SEQUENCE [LARGE SCALE GENOMIC DNA]</scope>
    <source>
        <strain evidence="2 3">DSM 44786</strain>
    </source>
</reference>
<evidence type="ECO:0000313" key="2">
    <source>
        <dbReference type="EMBL" id="MBB4949197.1"/>
    </source>
</evidence>
<gene>
    <name evidence="2" type="ORF">F4556_004732</name>
</gene>
<keyword evidence="3" id="KW-1185">Reference proteome</keyword>
<dbReference type="InterPro" id="IPR016181">
    <property type="entry name" value="Acyl_CoA_acyltransferase"/>
</dbReference>
<dbReference type="AlphaFoldDB" id="A0A7W7WIV3"/>
<organism evidence="2 3">
    <name type="scientific">Kitasatospora gansuensis</name>
    <dbReference type="NCBI Taxonomy" id="258050"/>
    <lineage>
        <taxon>Bacteria</taxon>
        <taxon>Bacillati</taxon>
        <taxon>Actinomycetota</taxon>
        <taxon>Actinomycetes</taxon>
        <taxon>Kitasatosporales</taxon>
        <taxon>Streptomycetaceae</taxon>
        <taxon>Kitasatospora</taxon>
    </lineage>
</organism>
<accession>A0A7W7WIV3</accession>
<dbReference type="Gene3D" id="3.40.630.30">
    <property type="match status" value="1"/>
</dbReference>
<dbReference type="PROSITE" id="PS51186">
    <property type="entry name" value="GNAT"/>
    <property type="match status" value="1"/>
</dbReference>
<feature type="domain" description="N-acetyltransferase" evidence="1">
    <location>
        <begin position="145"/>
        <end position="275"/>
    </location>
</feature>
<protein>
    <submittedName>
        <fullName evidence="2">GNAT superfamily N-acetyltransferase</fullName>
    </submittedName>
</protein>
<keyword evidence="2" id="KW-0808">Transferase</keyword>
<dbReference type="RefSeq" id="WP_184919348.1">
    <property type="nucleotide sequence ID" value="NZ_JACHJR010000001.1"/>
</dbReference>
<sequence length="275" mass="29695">MTNRGRLEQANDNAAAFWLAQARVHGWEFTSRPGFTAVRCARDPADTHRVVLTRPYGPDGIEPLLAELAELRKEWNTEHLILEDPYSGLDLTGEGRESGLGMAVMVREPDAPSIAELPPSLRLAGTPEAASVEGATVGGVSAEGVSVAEVRGADELADLERVVVDGFPIAPRQPWQRGVHLPPGLLAEPGYRAWLGRVDGAPAAACMTYDNGETVGVYWVAVLPEYRSKGLGRVVLSAALAAQPGRVTTLVATLLGEPLYRRLGFVERGVTRWWR</sequence>
<dbReference type="GO" id="GO:0016747">
    <property type="term" value="F:acyltransferase activity, transferring groups other than amino-acyl groups"/>
    <property type="evidence" value="ECO:0007669"/>
    <property type="project" value="InterPro"/>
</dbReference>
<comment type="caution">
    <text evidence="2">The sequence shown here is derived from an EMBL/GenBank/DDBJ whole genome shotgun (WGS) entry which is preliminary data.</text>
</comment>
<evidence type="ECO:0000313" key="3">
    <source>
        <dbReference type="Proteomes" id="UP000573327"/>
    </source>
</evidence>
<dbReference type="CDD" id="cd04301">
    <property type="entry name" value="NAT_SF"/>
    <property type="match status" value="1"/>
</dbReference>
<dbReference type="Pfam" id="PF13508">
    <property type="entry name" value="Acetyltransf_7"/>
    <property type="match status" value="1"/>
</dbReference>